<evidence type="ECO:0000256" key="1">
    <source>
        <dbReference type="SAM" id="MobiDB-lite"/>
    </source>
</evidence>
<dbReference type="Proteomes" id="UP000000765">
    <property type="component" value="Chromosome"/>
</dbReference>
<dbReference type="eggNOG" id="ENOG50324VI">
    <property type="taxonomic scope" value="Bacteria"/>
</dbReference>
<dbReference type="KEGG" id="mul:MUL_4906"/>
<feature type="compositionally biased region" description="Basic and acidic residues" evidence="1">
    <location>
        <begin position="21"/>
        <end position="32"/>
    </location>
</feature>
<dbReference type="HOGENOM" id="CLU_3390345_0_0_11"/>
<name>A0PWS6_MYCUA</name>
<proteinExistence type="predicted"/>
<protein>
    <submittedName>
        <fullName evidence="2">Uncharacterized protein</fullName>
    </submittedName>
</protein>
<sequence>MAVPGGWPDTARAGGWLQARGDQDQTHLTIER</sequence>
<accession>A0PWS6</accession>
<organism evidence="2 3">
    <name type="scientific">Mycobacterium ulcerans (strain Agy99)</name>
    <dbReference type="NCBI Taxonomy" id="362242"/>
    <lineage>
        <taxon>Bacteria</taxon>
        <taxon>Bacillati</taxon>
        <taxon>Actinomycetota</taxon>
        <taxon>Actinomycetes</taxon>
        <taxon>Mycobacteriales</taxon>
        <taxon>Mycobacteriaceae</taxon>
        <taxon>Mycobacterium</taxon>
        <taxon>Mycobacterium ulcerans group</taxon>
    </lineage>
</organism>
<gene>
    <name evidence="2" type="ordered locus">MUL_4906</name>
</gene>
<reference evidence="2 3" key="1">
    <citation type="journal article" date="2007" name="Genome Res.">
        <title>Reductive evolution and niche adaptation inferred from the genome of Mycobacterium ulcerans, the causative agent of Buruli ulcer.</title>
        <authorList>
            <person name="Stinear T.P."/>
            <person name="Seemann T."/>
            <person name="Pidot S."/>
            <person name="Frigui W."/>
            <person name="Reysset G."/>
            <person name="Garnier T."/>
            <person name="Meurice G."/>
            <person name="Simon D."/>
            <person name="Bouchier C."/>
            <person name="Ma L."/>
            <person name="Tichit M."/>
            <person name="Porter J.L."/>
            <person name="Ryan J."/>
            <person name="Johnson P.D."/>
            <person name="Davies J.K."/>
            <person name="Jenkin G.A."/>
            <person name="Small P.L."/>
            <person name="Jones L.M."/>
            <person name="Tekaia F."/>
            <person name="Laval F."/>
            <person name="Daffe M."/>
            <person name="Parkhill J."/>
            <person name="Cole S.T."/>
        </authorList>
    </citation>
    <scope>NUCLEOTIDE SEQUENCE [LARGE SCALE GENOMIC DNA]</scope>
    <source>
        <strain evidence="2 3">Agy99</strain>
    </source>
</reference>
<dbReference type="EMBL" id="CP000325">
    <property type="protein sequence ID" value="ABL06795.1"/>
    <property type="molecule type" value="Genomic_DNA"/>
</dbReference>
<evidence type="ECO:0000313" key="3">
    <source>
        <dbReference type="Proteomes" id="UP000000765"/>
    </source>
</evidence>
<dbReference type="AlphaFoldDB" id="A0PWS6"/>
<feature type="region of interest" description="Disordered" evidence="1">
    <location>
        <begin position="1"/>
        <end position="32"/>
    </location>
</feature>
<evidence type="ECO:0000313" key="2">
    <source>
        <dbReference type="EMBL" id="ABL06795.1"/>
    </source>
</evidence>